<dbReference type="Proteomes" id="UP000887564">
    <property type="component" value="Unplaced"/>
</dbReference>
<keyword evidence="1" id="KW-1185">Reference proteome</keyword>
<reference evidence="2" key="1">
    <citation type="submission" date="2022-11" db="UniProtKB">
        <authorList>
            <consortium name="WormBaseParasite"/>
        </authorList>
    </citation>
    <scope>IDENTIFICATION</scope>
</reference>
<evidence type="ECO:0000313" key="1">
    <source>
        <dbReference type="Proteomes" id="UP000887564"/>
    </source>
</evidence>
<dbReference type="AlphaFoldDB" id="A0A914RM11"/>
<protein>
    <submittedName>
        <fullName evidence="2">Uncharacterized protein</fullName>
    </submittedName>
</protein>
<sequence length="71" mass="7935">MSTVGYGDSVPQTVVGCYSWQAYWKRCDRMWCHGFGTSDHNHGKFSHGKQLHASCQVEGGKDNQEVRSAAE</sequence>
<name>A0A914RM11_PAREQ</name>
<accession>A0A914RM11</accession>
<proteinExistence type="predicted"/>
<organism evidence="1 2">
    <name type="scientific">Parascaris equorum</name>
    <name type="common">Equine roundworm</name>
    <dbReference type="NCBI Taxonomy" id="6256"/>
    <lineage>
        <taxon>Eukaryota</taxon>
        <taxon>Metazoa</taxon>
        <taxon>Ecdysozoa</taxon>
        <taxon>Nematoda</taxon>
        <taxon>Chromadorea</taxon>
        <taxon>Rhabditida</taxon>
        <taxon>Spirurina</taxon>
        <taxon>Ascaridomorpha</taxon>
        <taxon>Ascaridoidea</taxon>
        <taxon>Ascarididae</taxon>
        <taxon>Parascaris</taxon>
    </lineage>
</organism>
<evidence type="ECO:0000313" key="2">
    <source>
        <dbReference type="WBParaSite" id="PEQ_0000753401-mRNA-1"/>
    </source>
</evidence>
<dbReference type="WBParaSite" id="PEQ_0000753401-mRNA-1">
    <property type="protein sequence ID" value="PEQ_0000753401-mRNA-1"/>
    <property type="gene ID" value="PEQ_0000753401"/>
</dbReference>